<dbReference type="CDD" id="cd01635">
    <property type="entry name" value="Glycosyltransferase_GTB-type"/>
    <property type="match status" value="1"/>
</dbReference>
<evidence type="ECO:0000259" key="1">
    <source>
        <dbReference type="Pfam" id="PF00534"/>
    </source>
</evidence>
<dbReference type="Gene3D" id="3.40.50.2000">
    <property type="entry name" value="Glycogen Phosphorylase B"/>
    <property type="match status" value="1"/>
</dbReference>
<sequence length="181" mass="20688">MPYGAVDFHHHVKEQTNLNQTNTKSILDKCEALPCLCYLGHAVTEKGYNYVVDFIEKLLRFDRNKKYKFVISSYLDKATEKQNVQNYREKVLKLQKIYPENIEVFSEPLTMEQYNNALKSSDIILLLYDPKIYSTCFSGILLEAFTYGKPVIVRSGTWLAQQVVELGGGVKILLNCSDGSS</sequence>
<accession>A0A7V4KEM7</accession>
<gene>
    <name evidence="2" type="ORF">ENT78_09210</name>
</gene>
<dbReference type="GO" id="GO:0016757">
    <property type="term" value="F:glycosyltransferase activity"/>
    <property type="evidence" value="ECO:0007669"/>
    <property type="project" value="InterPro"/>
</dbReference>
<evidence type="ECO:0000313" key="2">
    <source>
        <dbReference type="EMBL" id="HGU53679.1"/>
    </source>
</evidence>
<name>A0A7V4KEM7_FERPE</name>
<dbReference type="InterPro" id="IPR001296">
    <property type="entry name" value="Glyco_trans_1"/>
</dbReference>
<comment type="caution">
    <text evidence="2">The sequence shown here is derived from an EMBL/GenBank/DDBJ whole genome shotgun (WGS) entry which is preliminary data.</text>
</comment>
<dbReference type="AlphaFoldDB" id="A0A7V4KEM7"/>
<dbReference type="Pfam" id="PF00534">
    <property type="entry name" value="Glycos_transf_1"/>
    <property type="match status" value="1"/>
</dbReference>
<reference evidence="2" key="1">
    <citation type="journal article" date="2020" name="mSystems">
        <title>Genome- and Community-Level Interaction Insights into Carbon Utilization and Element Cycling Functions of Hydrothermarchaeota in Hydrothermal Sediment.</title>
        <authorList>
            <person name="Zhou Z."/>
            <person name="Liu Y."/>
            <person name="Xu W."/>
            <person name="Pan J."/>
            <person name="Luo Z.H."/>
            <person name="Li M."/>
        </authorList>
    </citation>
    <scope>NUCLEOTIDE SEQUENCE [LARGE SCALE GENOMIC DNA]</scope>
    <source>
        <strain evidence="2">SpSt-61</strain>
    </source>
</reference>
<keyword evidence="2" id="KW-0808">Transferase</keyword>
<proteinExistence type="predicted"/>
<protein>
    <submittedName>
        <fullName evidence="2">Glycosyltransferase</fullName>
    </submittedName>
</protein>
<feature type="domain" description="Glycosyl transferase family 1" evidence="1">
    <location>
        <begin position="28"/>
        <end position="164"/>
    </location>
</feature>
<organism evidence="2">
    <name type="scientific">Fervidobacterium pennivorans</name>
    <dbReference type="NCBI Taxonomy" id="93466"/>
    <lineage>
        <taxon>Bacteria</taxon>
        <taxon>Thermotogati</taxon>
        <taxon>Thermotogota</taxon>
        <taxon>Thermotogae</taxon>
        <taxon>Thermotogales</taxon>
        <taxon>Fervidobacteriaceae</taxon>
        <taxon>Fervidobacterium</taxon>
    </lineage>
</organism>
<dbReference type="SUPFAM" id="SSF53756">
    <property type="entry name" value="UDP-Glycosyltransferase/glycogen phosphorylase"/>
    <property type="match status" value="1"/>
</dbReference>
<dbReference type="EMBL" id="DSZZ01000430">
    <property type="protein sequence ID" value="HGU53679.1"/>
    <property type="molecule type" value="Genomic_DNA"/>
</dbReference>